<sequence length="525" mass="57247">MESFILIILVIFPGVRGGDWGVTSGDQCALRGSSVIIDCQYDYPSGRWVTSVGWSKLLPALGRPGHFILSQLPLNSAYFNYVGNYWSDCRLRINNVQHDDEGAYLFNFVTTINGWTSKRAARLSVRELTTVVEPSTVTEGGEVRLSCVSGCSTPVNILWFRDGQPVPQPGFQATREDAGRYYCAVQGQETVRSAPVALNVQYAPRKVTLSMTPSVIKGGAVTFRCSSDANPPVPQSGYSLHKDGHLISSEQNHTVSNIQPPHSGLYSCQAWNNISRSGISRINSTQLHLDVLYPPENMSILMDPLDVIEGGSMNLSCSSAANPAAHSYTWFRQSAPSLSSMLRVGSGPLLTLPSVDASHTGLYLCTARNQLGENNSSVVMLTMRKEYQGEQTVPVLAGIGVCVFVALLLALLLFWLKQRTRAEKKPTVFDFRLSGRGSSSSGPSDSVYANIQPNIRQALPSPPPAAQEITPLSQRSHHEQEAPMSYEDDVTYATVTIKPINSTHHMNSRSRAGDDDDSVIYASLA</sequence>
<keyword evidence="3" id="KW-0732">Signal</keyword>
<dbReference type="InterPro" id="IPR013783">
    <property type="entry name" value="Ig-like_fold"/>
</dbReference>
<dbReference type="Pfam" id="PF13895">
    <property type="entry name" value="Ig_2"/>
    <property type="match status" value="2"/>
</dbReference>
<reference evidence="5" key="1">
    <citation type="submission" date="2022-11" db="EMBL/GenBank/DDBJ databases">
        <title>Chromosome-level genome of Pogonophryne albipinna.</title>
        <authorList>
            <person name="Jo E."/>
        </authorList>
    </citation>
    <scope>NUCLEOTIDE SEQUENCE</scope>
    <source>
        <strain evidence="5">SGF0006</strain>
        <tissue evidence="5">Muscle</tissue>
    </source>
</reference>
<dbReference type="AlphaFoldDB" id="A0AAD6FE18"/>
<feature type="transmembrane region" description="Helical" evidence="2">
    <location>
        <begin position="393"/>
        <end position="416"/>
    </location>
</feature>
<feature type="domain" description="Ig-like" evidence="4">
    <location>
        <begin position="295"/>
        <end position="382"/>
    </location>
</feature>
<evidence type="ECO:0000259" key="4">
    <source>
        <dbReference type="PROSITE" id="PS50835"/>
    </source>
</evidence>
<dbReference type="EMBL" id="JAPTMU010000015">
    <property type="protein sequence ID" value="KAJ4931264.1"/>
    <property type="molecule type" value="Genomic_DNA"/>
</dbReference>
<dbReference type="CDD" id="cd00096">
    <property type="entry name" value="Ig"/>
    <property type="match status" value="1"/>
</dbReference>
<dbReference type="Pfam" id="PF13927">
    <property type="entry name" value="Ig_3"/>
    <property type="match status" value="1"/>
</dbReference>
<dbReference type="PROSITE" id="PS50835">
    <property type="entry name" value="IG_LIKE"/>
    <property type="match status" value="3"/>
</dbReference>
<dbReference type="Proteomes" id="UP001219934">
    <property type="component" value="Unassembled WGS sequence"/>
</dbReference>
<comment type="caution">
    <text evidence="5">The sequence shown here is derived from an EMBL/GenBank/DDBJ whole genome shotgun (WGS) entry which is preliminary data.</text>
</comment>
<dbReference type="Gene3D" id="2.60.40.10">
    <property type="entry name" value="Immunoglobulins"/>
    <property type="match status" value="4"/>
</dbReference>
<name>A0AAD6FE18_9TELE</name>
<dbReference type="SUPFAM" id="SSF48726">
    <property type="entry name" value="Immunoglobulin"/>
    <property type="match status" value="4"/>
</dbReference>
<dbReference type="PANTHER" id="PTHR46013">
    <property type="entry name" value="VASCULAR CELL ADHESION MOLECULE 1"/>
    <property type="match status" value="1"/>
</dbReference>
<keyword evidence="2" id="KW-0812">Transmembrane</keyword>
<feature type="domain" description="Ig-like" evidence="4">
    <location>
        <begin position="204"/>
        <end position="280"/>
    </location>
</feature>
<organism evidence="5 6">
    <name type="scientific">Pogonophryne albipinna</name>
    <dbReference type="NCBI Taxonomy" id="1090488"/>
    <lineage>
        <taxon>Eukaryota</taxon>
        <taxon>Metazoa</taxon>
        <taxon>Chordata</taxon>
        <taxon>Craniata</taxon>
        <taxon>Vertebrata</taxon>
        <taxon>Euteleostomi</taxon>
        <taxon>Actinopterygii</taxon>
        <taxon>Neopterygii</taxon>
        <taxon>Teleostei</taxon>
        <taxon>Neoteleostei</taxon>
        <taxon>Acanthomorphata</taxon>
        <taxon>Eupercaria</taxon>
        <taxon>Perciformes</taxon>
        <taxon>Notothenioidei</taxon>
        <taxon>Pogonophryne</taxon>
    </lineage>
</organism>
<proteinExistence type="predicted"/>
<dbReference type="SMART" id="SM00408">
    <property type="entry name" value="IGc2"/>
    <property type="match status" value="4"/>
</dbReference>
<dbReference type="InterPro" id="IPR036179">
    <property type="entry name" value="Ig-like_dom_sf"/>
</dbReference>
<evidence type="ECO:0000313" key="5">
    <source>
        <dbReference type="EMBL" id="KAJ4931264.1"/>
    </source>
</evidence>
<dbReference type="InterPro" id="IPR007110">
    <property type="entry name" value="Ig-like_dom"/>
</dbReference>
<dbReference type="SMART" id="SM00409">
    <property type="entry name" value="IG"/>
    <property type="match status" value="4"/>
</dbReference>
<dbReference type="PANTHER" id="PTHR46013:SF4">
    <property type="entry name" value="B-CELL RECEPTOR CD22-RELATED"/>
    <property type="match status" value="1"/>
</dbReference>
<accession>A0AAD6FE18</accession>
<feature type="domain" description="Ig-like" evidence="4">
    <location>
        <begin position="126"/>
        <end position="199"/>
    </location>
</feature>
<evidence type="ECO:0000313" key="6">
    <source>
        <dbReference type="Proteomes" id="UP001219934"/>
    </source>
</evidence>
<evidence type="ECO:0000256" key="3">
    <source>
        <dbReference type="SAM" id="SignalP"/>
    </source>
</evidence>
<dbReference type="InterPro" id="IPR003599">
    <property type="entry name" value="Ig_sub"/>
</dbReference>
<gene>
    <name evidence="5" type="ORF">JOQ06_025561</name>
</gene>
<evidence type="ECO:0000256" key="1">
    <source>
        <dbReference type="SAM" id="MobiDB-lite"/>
    </source>
</evidence>
<feature type="chain" id="PRO_5042144378" description="Ig-like domain-containing protein" evidence="3">
    <location>
        <begin position="18"/>
        <end position="525"/>
    </location>
</feature>
<feature type="signal peptide" evidence="3">
    <location>
        <begin position="1"/>
        <end position="17"/>
    </location>
</feature>
<evidence type="ECO:0000256" key="2">
    <source>
        <dbReference type="SAM" id="Phobius"/>
    </source>
</evidence>
<dbReference type="InterPro" id="IPR003598">
    <property type="entry name" value="Ig_sub2"/>
</dbReference>
<keyword evidence="2" id="KW-1133">Transmembrane helix</keyword>
<keyword evidence="6" id="KW-1185">Reference proteome</keyword>
<feature type="region of interest" description="Disordered" evidence="1">
    <location>
        <begin position="455"/>
        <end position="484"/>
    </location>
</feature>
<keyword evidence="2" id="KW-0472">Membrane</keyword>
<protein>
    <recommendedName>
        <fullName evidence="4">Ig-like domain-containing protein</fullName>
    </recommendedName>
</protein>